<dbReference type="Proteomes" id="UP001140513">
    <property type="component" value="Unassembled WGS sequence"/>
</dbReference>
<keyword evidence="1" id="KW-1133">Transmembrane helix</keyword>
<evidence type="ECO:0008006" key="4">
    <source>
        <dbReference type="Google" id="ProtNLM"/>
    </source>
</evidence>
<protein>
    <recommendedName>
        <fullName evidence="4">PPPDE domain-containing protein</fullName>
    </recommendedName>
</protein>
<dbReference type="AlphaFoldDB" id="A0A9W8XF93"/>
<evidence type="ECO:0000256" key="1">
    <source>
        <dbReference type="SAM" id="Phobius"/>
    </source>
</evidence>
<proteinExistence type="predicted"/>
<feature type="transmembrane region" description="Helical" evidence="1">
    <location>
        <begin position="109"/>
        <end position="126"/>
    </location>
</feature>
<name>A0A9W8XF93_9PLEO</name>
<keyword evidence="3" id="KW-1185">Reference proteome</keyword>
<sequence length="203" mass="22990">MAKAIHTRMAPHGYTLHFNNCHRFANDLAERIATRSDRAHTTLRMRLLYIWNSLPASHLFHAGEFTKQLVRLPKKVFLERVLGELTIYGPMDSGFWHALTKEARIGTKAIFFLLTVGAMTVFLQMARGLTRWDPEDAMYRAEYLRLFECIPGVSEDMASTYLMCAFQGPKVLGSMVDSLFQASAKGPKGFLKESFELLKGAVP</sequence>
<dbReference type="OrthoDB" id="10455593at2759"/>
<dbReference type="GeneID" id="80913728"/>
<organism evidence="2 3">
    <name type="scientific">Didymosphaeria variabile</name>
    <dbReference type="NCBI Taxonomy" id="1932322"/>
    <lineage>
        <taxon>Eukaryota</taxon>
        <taxon>Fungi</taxon>
        <taxon>Dikarya</taxon>
        <taxon>Ascomycota</taxon>
        <taxon>Pezizomycotina</taxon>
        <taxon>Dothideomycetes</taxon>
        <taxon>Pleosporomycetidae</taxon>
        <taxon>Pleosporales</taxon>
        <taxon>Massarineae</taxon>
        <taxon>Didymosphaeriaceae</taxon>
        <taxon>Didymosphaeria</taxon>
    </lineage>
</organism>
<dbReference type="RefSeq" id="XP_056068208.1">
    <property type="nucleotide sequence ID" value="XM_056218943.1"/>
</dbReference>
<evidence type="ECO:0000313" key="3">
    <source>
        <dbReference type="Proteomes" id="UP001140513"/>
    </source>
</evidence>
<keyword evidence="1" id="KW-0812">Transmembrane</keyword>
<accession>A0A9W8XF93</accession>
<reference evidence="2" key="1">
    <citation type="submission" date="2022-10" db="EMBL/GenBank/DDBJ databases">
        <title>Tapping the CABI collections for fungal endophytes: first genome assemblies for Collariella, Neodidymelliopsis, Ascochyta clinopodiicola, Didymella pomorum, Didymosphaeria variabile, Neocosmospora piperis and Neocucurbitaria cava.</title>
        <authorList>
            <person name="Hill R."/>
        </authorList>
    </citation>
    <scope>NUCLEOTIDE SEQUENCE</scope>
    <source>
        <strain evidence="2">IMI 356815</strain>
    </source>
</reference>
<evidence type="ECO:0000313" key="2">
    <source>
        <dbReference type="EMBL" id="KAJ4348820.1"/>
    </source>
</evidence>
<dbReference type="EMBL" id="JAPEUX010000007">
    <property type="protein sequence ID" value="KAJ4348820.1"/>
    <property type="molecule type" value="Genomic_DNA"/>
</dbReference>
<keyword evidence="1" id="KW-0472">Membrane</keyword>
<gene>
    <name evidence="2" type="ORF">N0V89_010198</name>
</gene>
<comment type="caution">
    <text evidence="2">The sequence shown here is derived from an EMBL/GenBank/DDBJ whole genome shotgun (WGS) entry which is preliminary data.</text>
</comment>